<feature type="compositionally biased region" description="Low complexity" evidence="1">
    <location>
        <begin position="281"/>
        <end position="293"/>
    </location>
</feature>
<feature type="transmembrane region" description="Helical" evidence="2">
    <location>
        <begin position="128"/>
        <end position="150"/>
    </location>
</feature>
<keyword evidence="4" id="KW-1185">Reference proteome</keyword>
<accession>A0A9N8EBP4</accession>
<evidence type="ECO:0000256" key="2">
    <source>
        <dbReference type="SAM" id="Phobius"/>
    </source>
</evidence>
<evidence type="ECO:0000256" key="1">
    <source>
        <dbReference type="SAM" id="MobiDB-lite"/>
    </source>
</evidence>
<keyword evidence="2" id="KW-0812">Transmembrane</keyword>
<name>A0A9N8EBP4_9STRA</name>
<keyword evidence="2" id="KW-0472">Membrane</keyword>
<keyword evidence="2" id="KW-1133">Transmembrane helix</keyword>
<dbReference type="EMBL" id="CAICTM010000932">
    <property type="protein sequence ID" value="CAB9518436.1"/>
    <property type="molecule type" value="Genomic_DNA"/>
</dbReference>
<evidence type="ECO:0000313" key="3">
    <source>
        <dbReference type="EMBL" id="CAB9518436.1"/>
    </source>
</evidence>
<feature type="compositionally biased region" description="Acidic residues" evidence="1">
    <location>
        <begin position="240"/>
        <end position="251"/>
    </location>
</feature>
<sequence length="314" mass="34587">MNGLTPNSCSYLIIVILLAACLIVQGIASINCRFVVSTTSQGPNGPMLGLWYLDPGYRACNTNEVYVPRTGLSVFGSTVDQLNVDRILVRTARTMYCLSMLATFMAMVIILSTTCCGRPRNTFYTKCYLIPIFSVAWIAGGLTFLIFAVSGCWEGFDWNTGAYRCTPGHLAWLSCSVSSMVFLLQFVVCCLPRPKPILAPEPDAPPVPEIKYHEPILVEREESNNDSISIIQNQQHGMEDSDQEQNSEDEETPKQQQQSTESNSTTPPKKIQIDPPMGWKSSTTPSATTTTTPLVPVPHKKADPKGITAKELPR</sequence>
<feature type="transmembrane region" description="Helical" evidence="2">
    <location>
        <begin position="170"/>
        <end position="191"/>
    </location>
</feature>
<feature type="region of interest" description="Disordered" evidence="1">
    <location>
        <begin position="234"/>
        <end position="314"/>
    </location>
</feature>
<evidence type="ECO:0000313" key="4">
    <source>
        <dbReference type="Proteomes" id="UP001153069"/>
    </source>
</evidence>
<comment type="caution">
    <text evidence="3">The sequence shown here is derived from an EMBL/GenBank/DDBJ whole genome shotgun (WGS) entry which is preliminary data.</text>
</comment>
<feature type="compositionally biased region" description="Low complexity" evidence="1">
    <location>
        <begin position="255"/>
        <end position="266"/>
    </location>
</feature>
<organism evidence="3 4">
    <name type="scientific">Seminavis robusta</name>
    <dbReference type="NCBI Taxonomy" id="568900"/>
    <lineage>
        <taxon>Eukaryota</taxon>
        <taxon>Sar</taxon>
        <taxon>Stramenopiles</taxon>
        <taxon>Ochrophyta</taxon>
        <taxon>Bacillariophyta</taxon>
        <taxon>Bacillariophyceae</taxon>
        <taxon>Bacillariophycidae</taxon>
        <taxon>Naviculales</taxon>
        <taxon>Naviculaceae</taxon>
        <taxon>Seminavis</taxon>
    </lineage>
</organism>
<proteinExistence type="predicted"/>
<dbReference type="AlphaFoldDB" id="A0A9N8EBP4"/>
<protein>
    <submittedName>
        <fullName evidence="3">Uncharacterized protein</fullName>
    </submittedName>
</protein>
<reference evidence="3" key="1">
    <citation type="submission" date="2020-06" db="EMBL/GenBank/DDBJ databases">
        <authorList>
            <consortium name="Plant Systems Biology data submission"/>
        </authorList>
    </citation>
    <scope>NUCLEOTIDE SEQUENCE</scope>
    <source>
        <strain evidence="3">D6</strain>
    </source>
</reference>
<feature type="transmembrane region" description="Helical" evidence="2">
    <location>
        <begin position="93"/>
        <end position="116"/>
    </location>
</feature>
<dbReference type="Proteomes" id="UP001153069">
    <property type="component" value="Unassembled WGS sequence"/>
</dbReference>
<feature type="transmembrane region" description="Helical" evidence="2">
    <location>
        <begin position="12"/>
        <end position="36"/>
    </location>
</feature>
<gene>
    <name evidence="3" type="ORF">SEMRO_934_G221890.1</name>
</gene>